<evidence type="ECO:0000256" key="1">
    <source>
        <dbReference type="ARBA" id="ARBA00023015"/>
    </source>
</evidence>
<dbReference type="Pfam" id="PF01047">
    <property type="entry name" value="MarR"/>
    <property type="match status" value="1"/>
</dbReference>
<keyword evidence="6" id="KW-1185">Reference proteome</keyword>
<keyword evidence="2" id="KW-0238">DNA-binding</keyword>
<dbReference type="Proteomes" id="UP000058305">
    <property type="component" value="Chromosome"/>
</dbReference>
<reference evidence="5 6" key="1">
    <citation type="journal article" date="2016" name="J. Biotechnol.">
        <title>First complete genome sequence of a species in the genus Microterricola, an extremophilic cold active enzyme producing bacterial strain ERGS5:02 isolated from Sikkim Himalaya.</title>
        <authorList>
            <person name="Himanshu"/>
            <person name="Swarnkar M.K."/>
            <person name="Singh D."/>
            <person name="Kumar R."/>
        </authorList>
    </citation>
    <scope>NUCLEOTIDE SEQUENCE [LARGE SCALE GENOMIC DNA]</scope>
    <source>
        <strain evidence="5 6">ERGS5:02</strain>
    </source>
</reference>
<evidence type="ECO:0000313" key="6">
    <source>
        <dbReference type="Proteomes" id="UP000058305"/>
    </source>
</evidence>
<keyword evidence="3" id="KW-0804">Transcription</keyword>
<dbReference type="AlphaFoldDB" id="A0A109QXC9"/>
<dbReference type="SUPFAM" id="SSF46785">
    <property type="entry name" value="Winged helix' DNA-binding domain"/>
    <property type="match status" value="1"/>
</dbReference>
<dbReference type="SMART" id="SM00347">
    <property type="entry name" value="HTH_MARR"/>
    <property type="match status" value="1"/>
</dbReference>
<dbReference type="PRINTS" id="PR00598">
    <property type="entry name" value="HTHMARR"/>
</dbReference>
<accession>A0A109QXC9</accession>
<evidence type="ECO:0000256" key="3">
    <source>
        <dbReference type="ARBA" id="ARBA00023163"/>
    </source>
</evidence>
<organism evidence="5 6">
    <name type="scientific">Microterricola viridarii</name>
    <dbReference type="NCBI Taxonomy" id="412690"/>
    <lineage>
        <taxon>Bacteria</taxon>
        <taxon>Bacillati</taxon>
        <taxon>Actinomycetota</taxon>
        <taxon>Actinomycetes</taxon>
        <taxon>Micrococcales</taxon>
        <taxon>Microbacteriaceae</taxon>
        <taxon>Microterricola</taxon>
    </lineage>
</organism>
<protein>
    <submittedName>
        <fullName evidence="5">MarR family transcriptional regulator</fullName>
    </submittedName>
</protein>
<dbReference type="PROSITE" id="PS01117">
    <property type="entry name" value="HTH_MARR_1"/>
    <property type="match status" value="1"/>
</dbReference>
<dbReference type="KEGG" id="mvd:AWU67_13845"/>
<dbReference type="PROSITE" id="PS50995">
    <property type="entry name" value="HTH_MARR_2"/>
    <property type="match status" value="1"/>
</dbReference>
<reference evidence="6" key="2">
    <citation type="submission" date="2016-01" db="EMBL/GenBank/DDBJ databases">
        <title>First complete genome sequence of a species in the genus Microterricola, an extremophilic cold active enzyme producing strain ERGS5:02 isolated from Sikkim Himalaya.</title>
        <authorList>
            <person name="Kumar R."/>
            <person name="Singh D."/>
            <person name="Swarnkar M.K."/>
        </authorList>
    </citation>
    <scope>NUCLEOTIDE SEQUENCE [LARGE SCALE GENOMIC DNA]</scope>
    <source>
        <strain evidence="6">ERGS5:02</strain>
    </source>
</reference>
<dbReference type="EMBL" id="CP014145">
    <property type="protein sequence ID" value="AMB59763.1"/>
    <property type="molecule type" value="Genomic_DNA"/>
</dbReference>
<gene>
    <name evidence="5" type="ORF">AWU67_13845</name>
</gene>
<dbReference type="InterPro" id="IPR023187">
    <property type="entry name" value="Tscrpt_reg_MarR-type_CS"/>
</dbReference>
<dbReference type="GO" id="GO:0003700">
    <property type="term" value="F:DNA-binding transcription factor activity"/>
    <property type="evidence" value="ECO:0007669"/>
    <property type="project" value="InterPro"/>
</dbReference>
<sequence>MAKSIAEQSSDVRMATLRLARRLRAEKSDDDLSDGQFSVLAALYVHGPHTLGALAEREHISPPSMNRTVNCLEGLGYLAREADADDRRKVNISLTEAGTTTVDETVKKRDRWLTRQMRELSSEERATLASAAEILRRLATQ</sequence>
<dbReference type="Gene3D" id="1.10.10.10">
    <property type="entry name" value="Winged helix-like DNA-binding domain superfamily/Winged helix DNA-binding domain"/>
    <property type="match status" value="1"/>
</dbReference>
<evidence type="ECO:0000256" key="2">
    <source>
        <dbReference type="ARBA" id="ARBA00023125"/>
    </source>
</evidence>
<keyword evidence="1" id="KW-0805">Transcription regulation</keyword>
<dbReference type="InterPro" id="IPR036390">
    <property type="entry name" value="WH_DNA-bd_sf"/>
</dbReference>
<evidence type="ECO:0000259" key="4">
    <source>
        <dbReference type="PROSITE" id="PS50995"/>
    </source>
</evidence>
<dbReference type="GO" id="GO:0003677">
    <property type="term" value="F:DNA binding"/>
    <property type="evidence" value="ECO:0007669"/>
    <property type="project" value="UniProtKB-KW"/>
</dbReference>
<dbReference type="InterPro" id="IPR052526">
    <property type="entry name" value="HTH-type_Bedaq_tolerance"/>
</dbReference>
<name>A0A109QXC9_9MICO</name>
<dbReference type="PANTHER" id="PTHR39515">
    <property type="entry name" value="CONSERVED PROTEIN"/>
    <property type="match status" value="1"/>
</dbReference>
<dbReference type="InterPro" id="IPR000835">
    <property type="entry name" value="HTH_MarR-typ"/>
</dbReference>
<dbReference type="PANTHER" id="PTHR39515:SF2">
    <property type="entry name" value="HTH-TYPE TRANSCRIPTIONAL REGULATOR RV0880"/>
    <property type="match status" value="1"/>
</dbReference>
<proteinExistence type="predicted"/>
<evidence type="ECO:0000313" key="5">
    <source>
        <dbReference type="EMBL" id="AMB59763.1"/>
    </source>
</evidence>
<feature type="domain" description="HTH marR-type" evidence="4">
    <location>
        <begin position="1"/>
        <end position="140"/>
    </location>
</feature>
<dbReference type="InterPro" id="IPR036388">
    <property type="entry name" value="WH-like_DNA-bd_sf"/>
</dbReference>